<dbReference type="EMBL" id="QFAS01000004">
    <property type="protein sequence ID" value="PWG53857.1"/>
    <property type="molecule type" value="Genomic_DNA"/>
</dbReference>
<evidence type="ECO:0000256" key="10">
    <source>
        <dbReference type="HAMAP-Rule" id="MF_00244"/>
    </source>
</evidence>
<evidence type="ECO:0000313" key="19">
    <source>
        <dbReference type="EMBL" id="WHS17129.1"/>
    </source>
</evidence>
<reference evidence="13 22" key="2">
    <citation type="submission" date="2016-09" db="EMBL/GenBank/DDBJ databases">
        <title>Complete Genome Sequence of Lactobacillus salivarius Jin.</title>
        <authorList>
            <person name="Jin N."/>
            <person name="Li C."/>
            <person name="Wang M."/>
            <person name="Ren D."/>
            <person name="Di Y."/>
            <person name="Pan R."/>
            <person name="Du S."/>
            <person name="Lu H."/>
            <person name="Li X."/>
            <person name="Tian M."/>
        </authorList>
    </citation>
    <scope>NUCLEOTIDE SEQUENCE [LARGE SCALE GENOMIC DNA]</scope>
    <source>
        <strain evidence="13 22">CICC 23174</strain>
    </source>
</reference>
<dbReference type="PANTHER" id="PTHR39321:SF3">
    <property type="entry name" value="PHOSPHOPANTETHEINE ADENYLYLTRANSFERASE"/>
    <property type="match status" value="1"/>
</dbReference>
<name>A0A089QGZ4_9LACO</name>
<reference evidence="16 27" key="7">
    <citation type="journal article" date="2020" name="Food Funct.">
        <title>Screening of Lactobacillus salivarius strains from the feces of Chinese populations and the evaluation of their effects against intestinal inflammation in mice.</title>
        <authorList>
            <person name="Zhai Q."/>
            <person name="Shen X."/>
            <person name="Cen S."/>
            <person name="Zhang C."/>
            <person name="Tian F."/>
            <person name="Zhao J."/>
            <person name="Zhang H."/>
            <person name="Xue Y."/>
            <person name="Chen W."/>
        </authorList>
    </citation>
    <scope>NUCLEOTIDE SEQUENCE [LARGE SCALE GENOMIC DNA]</scope>
    <source>
        <strain evidence="16 27">FYNDL5_1.scaf</strain>
    </source>
</reference>
<evidence type="ECO:0000256" key="8">
    <source>
        <dbReference type="ARBA" id="ARBA00023027"/>
    </source>
</evidence>
<dbReference type="EMBL" id="VSUB01000001">
    <property type="protein sequence ID" value="MYY63911.1"/>
    <property type="molecule type" value="Genomic_DNA"/>
</dbReference>
<dbReference type="Proteomes" id="UP000029488">
    <property type="component" value="Chromosome"/>
</dbReference>
<dbReference type="EMBL" id="CP123971">
    <property type="protein sequence ID" value="WII29045.1"/>
    <property type="molecule type" value="Genomic_DNA"/>
</dbReference>
<reference evidence="17 24" key="4">
    <citation type="journal article" date="2018" name="Genome Announc.">
        <title>Fifty-Six Draft Genome Sequences of 10 Lactobacillus Species from 22 Commercial Dietary Supplements.</title>
        <authorList>
            <person name="Gangiredla J."/>
            <person name="Barnaba T.J."/>
            <person name="Mammel M.K."/>
            <person name="Lacher D.W."/>
            <person name="Elkins C.A."/>
            <person name="Lampel K.A."/>
            <person name="Whitehouse C.A."/>
            <person name="Tartera C."/>
        </authorList>
    </citation>
    <scope>NUCLEOTIDE SEQUENCE [LARGE SCALE GENOMIC DNA]</scope>
    <source>
        <strain evidence="17 24">DS11_12</strain>
    </source>
</reference>
<feature type="domain" description="Cytidyltransferase-like" evidence="11">
    <location>
        <begin position="27"/>
        <end position="182"/>
    </location>
</feature>
<reference evidence="19 28" key="8">
    <citation type="submission" date="2022-12" db="EMBL/GenBank/DDBJ databases">
        <title>Assessment of beneficial effects and identification of host adaptation-associated genes of Ligilactobacillus salivarius isolated from Meles meles.</title>
        <authorList>
            <person name="Wang Y."/>
        </authorList>
    </citation>
    <scope>NUCLEOTIDE SEQUENCE [LARGE SCALE GENOMIC DNA]</scope>
    <source>
        <strain evidence="19 28">S35</strain>
    </source>
</reference>
<evidence type="ECO:0000313" key="13">
    <source>
        <dbReference type="EMBL" id="AOO74243.1"/>
    </source>
</evidence>
<evidence type="ECO:0000256" key="2">
    <source>
        <dbReference type="ARBA" id="ARBA00005019"/>
    </source>
</evidence>
<dbReference type="NCBIfam" id="NF000840">
    <property type="entry name" value="PRK00071.1-3"/>
    <property type="match status" value="1"/>
</dbReference>
<evidence type="ECO:0000313" key="26">
    <source>
        <dbReference type="Proteomes" id="UP000467635"/>
    </source>
</evidence>
<evidence type="ECO:0000313" key="25">
    <source>
        <dbReference type="Proteomes" id="UP000245607"/>
    </source>
</evidence>
<evidence type="ECO:0000259" key="11">
    <source>
        <dbReference type="Pfam" id="PF01467"/>
    </source>
</evidence>
<comment type="function">
    <text evidence="1 10">Catalyzes the reversible adenylation of nicotinate mononucleotide (NaMN) to nicotinic acid adenine dinucleotide (NaAD).</text>
</comment>
<accession>A0A089QGZ4</accession>
<dbReference type="EMBL" id="WKKX01000194">
    <property type="protein sequence ID" value="MSE08191.1"/>
    <property type="molecule type" value="Genomic_DNA"/>
</dbReference>
<reference evidence="12 21" key="1">
    <citation type="journal article" date="2014" name="BMC Genomics">
        <title>Unusual genome complexity in Lactobacillus salivarius JCM1046.</title>
        <authorList>
            <person name="Raftis E.J."/>
            <person name="Forde B.M."/>
            <person name="Claesson M.J."/>
            <person name="O'Toole P.W."/>
        </authorList>
    </citation>
    <scope>NUCLEOTIDE SEQUENCE [LARGE SCALE GENOMIC DNA]</scope>
    <source>
        <strain evidence="12 21">JCM1046</strain>
    </source>
</reference>
<dbReference type="InterPro" id="IPR005248">
    <property type="entry name" value="NadD/NMNAT"/>
</dbReference>
<comment type="similarity">
    <text evidence="10">Belongs to the NadD family.</text>
</comment>
<evidence type="ECO:0000313" key="18">
    <source>
        <dbReference type="EMBL" id="PWG53857.1"/>
    </source>
</evidence>
<dbReference type="NCBIfam" id="NF000841">
    <property type="entry name" value="PRK00071.1-4"/>
    <property type="match status" value="1"/>
</dbReference>
<dbReference type="GO" id="GO:0009435">
    <property type="term" value="P:NAD+ biosynthetic process"/>
    <property type="evidence" value="ECO:0007669"/>
    <property type="project" value="UniProtKB-UniRule"/>
</dbReference>
<evidence type="ECO:0000313" key="21">
    <source>
        <dbReference type="Proteomes" id="UP000029488"/>
    </source>
</evidence>
<dbReference type="UniPathway" id="UPA00253">
    <property type="reaction ID" value="UER00332"/>
</dbReference>
<keyword evidence="5 10" id="KW-0548">Nucleotidyltransferase</keyword>
<sequence>MVKTITIPEIKVMAELITNMKHKRVGILGGTFNPPHLGHLIIAEQVKSQLNLDEVMFIPDYQPPHIDKKTAISAEKRLKMVKLSTMDEPGFKVSDIELRRKGVSYTIDTIKELKLKNPEVDYYFIIGGDMVEYLPKWHRIEELIKLVKFVGVGRPGYRKESKYPIMWVDVPMTDISSTLVRRNVKQGCSIKYLVTPEVENYIHEEGLYRE</sequence>
<evidence type="ECO:0000313" key="16">
    <source>
        <dbReference type="EMBL" id="MYY63911.1"/>
    </source>
</evidence>
<dbReference type="Proteomes" id="UP000245607">
    <property type="component" value="Unassembled WGS sequence"/>
</dbReference>
<evidence type="ECO:0000256" key="1">
    <source>
        <dbReference type="ARBA" id="ARBA00002324"/>
    </source>
</evidence>
<evidence type="ECO:0000313" key="28">
    <source>
        <dbReference type="Proteomes" id="UP001224533"/>
    </source>
</evidence>
<evidence type="ECO:0000313" key="23">
    <source>
        <dbReference type="Proteomes" id="UP000195378"/>
    </source>
</evidence>
<dbReference type="GO" id="GO:0004515">
    <property type="term" value="F:nicotinate-nucleotide adenylyltransferase activity"/>
    <property type="evidence" value="ECO:0007669"/>
    <property type="project" value="UniProtKB-UniRule"/>
</dbReference>
<dbReference type="EMBL" id="CP114509">
    <property type="protein sequence ID" value="WHS17129.1"/>
    <property type="molecule type" value="Genomic_DNA"/>
</dbReference>
<dbReference type="Proteomes" id="UP001231316">
    <property type="component" value="Chromosome"/>
</dbReference>
<keyword evidence="3 10" id="KW-0662">Pyridine nucleotide biosynthesis</keyword>
<dbReference type="EC" id="2.7.7.18" evidence="10"/>
<dbReference type="Proteomes" id="UP000094723">
    <property type="component" value="Chromosome"/>
</dbReference>
<dbReference type="Proteomes" id="UP000195378">
    <property type="component" value="Chromosome"/>
</dbReference>
<evidence type="ECO:0000313" key="27">
    <source>
        <dbReference type="Proteomes" id="UP000471678"/>
    </source>
</evidence>
<evidence type="ECO:0000256" key="7">
    <source>
        <dbReference type="ARBA" id="ARBA00022840"/>
    </source>
</evidence>
<dbReference type="AlphaFoldDB" id="A0A089QGZ4"/>
<evidence type="ECO:0000256" key="9">
    <source>
        <dbReference type="ARBA" id="ARBA00048721"/>
    </source>
</evidence>
<reference evidence="20" key="9">
    <citation type="submission" date="2023-04" db="EMBL/GenBank/DDBJ databases">
        <title>Four porcine-derived lactic acid bacteria strains analyses and their evaluation as potential probiotics based on genomics.</title>
        <authorList>
            <person name="Niu D."/>
        </authorList>
    </citation>
    <scope>NUCLEOTIDE SEQUENCE</scope>
    <source>
        <strain evidence="20">ZSA5</strain>
    </source>
</reference>
<dbReference type="GO" id="GO:0005524">
    <property type="term" value="F:ATP binding"/>
    <property type="evidence" value="ECO:0007669"/>
    <property type="project" value="UniProtKB-KW"/>
</dbReference>
<dbReference type="NCBIfam" id="TIGR00125">
    <property type="entry name" value="cyt_tran_rel"/>
    <property type="match status" value="1"/>
</dbReference>
<protein>
    <recommendedName>
        <fullName evidence="10">Probable nicotinate-nucleotide adenylyltransferase</fullName>
        <ecNumber evidence="10">2.7.7.18</ecNumber>
    </recommendedName>
    <alternativeName>
        <fullName evidence="10">Deamido-NAD(+) diphosphorylase</fullName>
    </alternativeName>
    <alternativeName>
        <fullName evidence="10">Deamido-NAD(+) pyrophosphorylase</fullName>
    </alternativeName>
    <alternativeName>
        <fullName evidence="10">Nicotinate mononucleotide adenylyltransferase</fullName>
        <shortName evidence="10">NaMN adenylyltransferase</shortName>
    </alternativeName>
</protein>
<dbReference type="EMBL" id="CP007646">
    <property type="protein sequence ID" value="AIR10246.1"/>
    <property type="molecule type" value="Genomic_DNA"/>
</dbReference>
<comment type="pathway">
    <text evidence="2 10">Cofactor biosynthesis; NAD(+) biosynthesis; deamido-NAD(+) from nicotinate D-ribonucleotide: step 1/1.</text>
</comment>
<dbReference type="EMBL" id="CP020858">
    <property type="protein sequence ID" value="ARU19683.1"/>
    <property type="molecule type" value="Genomic_DNA"/>
</dbReference>
<evidence type="ECO:0000256" key="6">
    <source>
        <dbReference type="ARBA" id="ARBA00022741"/>
    </source>
</evidence>
<dbReference type="PANTHER" id="PTHR39321">
    <property type="entry name" value="NICOTINATE-NUCLEOTIDE ADENYLYLTRANSFERASE-RELATED"/>
    <property type="match status" value="1"/>
</dbReference>
<evidence type="ECO:0000313" key="14">
    <source>
        <dbReference type="EMBL" id="ARU19683.1"/>
    </source>
</evidence>
<dbReference type="EMBL" id="QAGV01000001">
    <property type="protein sequence ID" value="PTR98989.1"/>
    <property type="molecule type" value="Genomic_DNA"/>
</dbReference>
<dbReference type="Proteomes" id="UP000471678">
    <property type="component" value="Unassembled WGS sequence"/>
</dbReference>
<evidence type="ECO:0000313" key="17">
    <source>
        <dbReference type="EMBL" id="PTR98989.1"/>
    </source>
</evidence>
<dbReference type="Gene3D" id="3.40.50.620">
    <property type="entry name" value="HUPs"/>
    <property type="match status" value="1"/>
</dbReference>
<evidence type="ECO:0000256" key="3">
    <source>
        <dbReference type="ARBA" id="ARBA00022642"/>
    </source>
</evidence>
<keyword evidence="4 10" id="KW-0808">Transferase</keyword>
<dbReference type="InterPro" id="IPR014729">
    <property type="entry name" value="Rossmann-like_a/b/a_fold"/>
</dbReference>
<dbReference type="Proteomes" id="UP000244552">
    <property type="component" value="Unassembled WGS sequence"/>
</dbReference>
<dbReference type="SUPFAM" id="SSF52374">
    <property type="entry name" value="Nucleotidylyl transferase"/>
    <property type="match status" value="1"/>
</dbReference>
<reference evidence="18 25" key="5">
    <citation type="submission" date="2018-05" db="EMBL/GenBank/DDBJ databases">
        <title>Lactobacillus salivarius genome sequencing and assembly.</title>
        <authorList>
            <person name="Audisio C."/>
            <person name="Albarracin L."/>
            <person name="Torres M.J."/>
            <person name="Hebert E.M."/>
            <person name="Saavedra L."/>
        </authorList>
    </citation>
    <scope>NUCLEOTIDE SEQUENCE [LARGE SCALE GENOMIC DNA]</scope>
    <source>
        <strain evidence="18 25">A3iob</strain>
    </source>
</reference>
<dbReference type="NCBIfam" id="TIGR00482">
    <property type="entry name" value="nicotinate (nicotinamide) nucleotide adenylyltransferase"/>
    <property type="match status" value="1"/>
</dbReference>
<keyword evidence="6 10" id="KW-0547">Nucleotide-binding</keyword>
<dbReference type="InterPro" id="IPR004821">
    <property type="entry name" value="Cyt_trans-like"/>
</dbReference>
<keyword evidence="7 10" id="KW-0067">ATP-binding</keyword>
<evidence type="ECO:0000313" key="24">
    <source>
        <dbReference type="Proteomes" id="UP000244552"/>
    </source>
</evidence>
<gene>
    <name evidence="10 12" type="primary">nadD</name>
    <name evidence="14" type="ORF">B7R82_06625</name>
    <name evidence="13" type="ORF">BHF65_08435</name>
    <name evidence="18" type="ORF">DB362_01780</name>
    <name evidence="17" type="ORF">DBP89_02330</name>
    <name evidence="16" type="ORF">FYL25_00410</name>
    <name evidence="15" type="ORF">GKC33_05525</name>
    <name evidence="12" type="ORF">LSJ_0548</name>
    <name evidence="19" type="ORF">O2U02_06375</name>
    <name evidence="20" type="ORF">QFE45_02800</name>
</gene>
<evidence type="ECO:0000313" key="15">
    <source>
        <dbReference type="EMBL" id="MSE08191.1"/>
    </source>
</evidence>
<reference evidence="15 26" key="6">
    <citation type="submission" date="2019-11" db="EMBL/GenBank/DDBJ databases">
        <title>Draft Genome Sequence of Plant Growth-Promoting Rhizosphere-Associated Bacteria.</title>
        <authorList>
            <person name="Vasilyev I.Y."/>
            <person name="Radchenko V."/>
            <person name="Ilnitskaya E.V."/>
        </authorList>
    </citation>
    <scope>NUCLEOTIDE SEQUENCE [LARGE SCALE GENOMIC DNA]</scope>
    <source>
        <strain evidence="15 26">VRA_01-1sq_f</strain>
    </source>
</reference>
<evidence type="ECO:0000256" key="4">
    <source>
        <dbReference type="ARBA" id="ARBA00022679"/>
    </source>
</evidence>
<dbReference type="RefSeq" id="WP_003699801.1">
    <property type="nucleotide sequence ID" value="NZ_CBCRTQ010000002.1"/>
</dbReference>
<dbReference type="CDD" id="cd02165">
    <property type="entry name" value="NMNAT"/>
    <property type="match status" value="1"/>
</dbReference>
<dbReference type="Proteomes" id="UP000467635">
    <property type="component" value="Unassembled WGS sequence"/>
</dbReference>
<dbReference type="EMBL" id="CP017107">
    <property type="protein sequence ID" value="AOO74243.1"/>
    <property type="molecule type" value="Genomic_DNA"/>
</dbReference>
<dbReference type="Proteomes" id="UP001224533">
    <property type="component" value="Chromosome"/>
</dbReference>
<evidence type="ECO:0000313" key="20">
    <source>
        <dbReference type="EMBL" id="WII29045.1"/>
    </source>
</evidence>
<reference evidence="14 23" key="3">
    <citation type="submission" date="2017-04" db="EMBL/GenBank/DDBJ databases">
        <title>Complete genome sequence of Lactobacillus salivarius ZLS006, a probiotic strain isolated from healthy piglet.</title>
        <authorList>
            <person name="Zhang D."/>
        </authorList>
    </citation>
    <scope>NUCLEOTIDE SEQUENCE [LARGE SCALE GENOMIC DNA]</scope>
    <source>
        <strain evidence="14 23">ZLS006</strain>
    </source>
</reference>
<organism evidence="12 21">
    <name type="scientific">Ligilactobacillus salivarius</name>
    <dbReference type="NCBI Taxonomy" id="1624"/>
    <lineage>
        <taxon>Bacteria</taxon>
        <taxon>Bacillati</taxon>
        <taxon>Bacillota</taxon>
        <taxon>Bacilli</taxon>
        <taxon>Lactobacillales</taxon>
        <taxon>Lactobacillaceae</taxon>
        <taxon>Ligilactobacillus</taxon>
    </lineage>
</organism>
<proteinExistence type="inferred from homology"/>
<evidence type="ECO:0000313" key="22">
    <source>
        <dbReference type="Proteomes" id="UP000094723"/>
    </source>
</evidence>
<evidence type="ECO:0000256" key="5">
    <source>
        <dbReference type="ARBA" id="ARBA00022695"/>
    </source>
</evidence>
<keyword evidence="8 10" id="KW-0520">NAD</keyword>
<comment type="catalytic activity">
    <reaction evidence="9 10">
        <text>nicotinate beta-D-ribonucleotide + ATP + H(+) = deamido-NAD(+) + diphosphate</text>
        <dbReference type="Rhea" id="RHEA:22860"/>
        <dbReference type="ChEBI" id="CHEBI:15378"/>
        <dbReference type="ChEBI" id="CHEBI:30616"/>
        <dbReference type="ChEBI" id="CHEBI:33019"/>
        <dbReference type="ChEBI" id="CHEBI:57502"/>
        <dbReference type="ChEBI" id="CHEBI:58437"/>
        <dbReference type="EC" id="2.7.7.18"/>
    </reaction>
</comment>
<dbReference type="KEGG" id="lsj:LSJ_0548"/>
<evidence type="ECO:0000313" key="12">
    <source>
        <dbReference type="EMBL" id="AIR10246.1"/>
    </source>
</evidence>
<dbReference type="Pfam" id="PF01467">
    <property type="entry name" value="CTP_transf_like"/>
    <property type="match status" value="1"/>
</dbReference>
<dbReference type="HAMAP" id="MF_00244">
    <property type="entry name" value="NaMN_adenylyltr"/>
    <property type="match status" value="1"/>
</dbReference>